<dbReference type="PANTHER" id="PTHR43297">
    <property type="entry name" value="OLIGOPEPTIDE TRANSPORT ATP-BINDING PROTEIN APPD"/>
    <property type="match status" value="1"/>
</dbReference>
<keyword evidence="5" id="KW-0547">Nucleotide-binding</keyword>
<gene>
    <name evidence="10" type="ORF">F0L46_12835</name>
</gene>
<evidence type="ECO:0000313" key="11">
    <source>
        <dbReference type="Proteomes" id="UP000323142"/>
    </source>
</evidence>
<dbReference type="NCBIfam" id="TIGR01727">
    <property type="entry name" value="oligo_HPY"/>
    <property type="match status" value="1"/>
</dbReference>
<dbReference type="Gene3D" id="3.40.50.300">
    <property type="entry name" value="P-loop containing nucleotide triphosphate hydrolases"/>
    <property type="match status" value="1"/>
</dbReference>
<organism evidence="10 11">
    <name type="scientific">Salinarimonas soli</name>
    <dbReference type="NCBI Taxonomy" id="1638099"/>
    <lineage>
        <taxon>Bacteria</taxon>
        <taxon>Pseudomonadati</taxon>
        <taxon>Pseudomonadota</taxon>
        <taxon>Alphaproteobacteria</taxon>
        <taxon>Hyphomicrobiales</taxon>
        <taxon>Salinarimonadaceae</taxon>
        <taxon>Salinarimonas</taxon>
    </lineage>
</organism>
<dbReference type="PANTHER" id="PTHR43297:SF2">
    <property type="entry name" value="DIPEPTIDE TRANSPORT ATP-BINDING PROTEIN DPPD"/>
    <property type="match status" value="1"/>
</dbReference>
<evidence type="ECO:0000256" key="1">
    <source>
        <dbReference type="ARBA" id="ARBA00004417"/>
    </source>
</evidence>
<evidence type="ECO:0000256" key="4">
    <source>
        <dbReference type="ARBA" id="ARBA00022475"/>
    </source>
</evidence>
<dbReference type="FunFam" id="3.40.50.300:FF:000016">
    <property type="entry name" value="Oligopeptide ABC transporter ATP-binding component"/>
    <property type="match status" value="1"/>
</dbReference>
<dbReference type="Pfam" id="PF00005">
    <property type="entry name" value="ABC_tran"/>
    <property type="match status" value="1"/>
</dbReference>
<keyword evidence="3" id="KW-0813">Transport</keyword>
<comment type="caution">
    <text evidence="10">The sequence shown here is derived from an EMBL/GenBank/DDBJ whole genome shotgun (WGS) entry which is preliminary data.</text>
</comment>
<dbReference type="Proteomes" id="UP000323142">
    <property type="component" value="Unassembled WGS sequence"/>
</dbReference>
<dbReference type="InterPro" id="IPR050388">
    <property type="entry name" value="ABC_Ni/Peptide_Import"/>
</dbReference>
<dbReference type="GO" id="GO:0055085">
    <property type="term" value="P:transmembrane transport"/>
    <property type="evidence" value="ECO:0007669"/>
    <property type="project" value="UniProtKB-ARBA"/>
</dbReference>
<dbReference type="EMBL" id="VUOA01000022">
    <property type="protein sequence ID" value="KAA2236870.1"/>
    <property type="molecule type" value="Genomic_DNA"/>
</dbReference>
<proteinExistence type="inferred from homology"/>
<dbReference type="GO" id="GO:0015833">
    <property type="term" value="P:peptide transport"/>
    <property type="evidence" value="ECO:0007669"/>
    <property type="project" value="InterPro"/>
</dbReference>
<dbReference type="InterPro" id="IPR027417">
    <property type="entry name" value="P-loop_NTPase"/>
</dbReference>
<dbReference type="OrthoDB" id="9815712at2"/>
<dbReference type="RefSeq" id="WP_149818097.1">
    <property type="nucleotide sequence ID" value="NZ_VUOA01000022.1"/>
</dbReference>
<evidence type="ECO:0000256" key="2">
    <source>
        <dbReference type="ARBA" id="ARBA00005417"/>
    </source>
</evidence>
<dbReference type="AlphaFoldDB" id="A0A5B2VEK1"/>
<dbReference type="GO" id="GO:0005886">
    <property type="term" value="C:plasma membrane"/>
    <property type="evidence" value="ECO:0007669"/>
    <property type="project" value="UniProtKB-SubCell"/>
</dbReference>
<keyword evidence="7" id="KW-0472">Membrane</keyword>
<reference evidence="10 11" key="1">
    <citation type="submission" date="2019-09" db="EMBL/GenBank/DDBJ databases">
        <title>Salinarimonas rosea gen. nov., sp. nov., a new member of the a-2 subgroup of the Proteobacteria.</title>
        <authorList>
            <person name="Liu J."/>
        </authorList>
    </citation>
    <scope>NUCLEOTIDE SEQUENCE [LARGE SCALE GENOMIC DNA]</scope>
    <source>
        <strain evidence="10 11">BN140002</strain>
    </source>
</reference>
<dbReference type="PROSITE" id="PS00211">
    <property type="entry name" value="ABC_TRANSPORTER_1"/>
    <property type="match status" value="1"/>
</dbReference>
<keyword evidence="6 10" id="KW-0067">ATP-binding</keyword>
<evidence type="ECO:0000313" key="10">
    <source>
        <dbReference type="EMBL" id="KAA2236870.1"/>
    </source>
</evidence>
<dbReference type="CDD" id="cd03257">
    <property type="entry name" value="ABC_NikE_OppD_transporters"/>
    <property type="match status" value="1"/>
</dbReference>
<protein>
    <submittedName>
        <fullName evidence="10">ABC transporter ATP-binding protein</fullName>
    </submittedName>
</protein>
<evidence type="ECO:0000256" key="7">
    <source>
        <dbReference type="ARBA" id="ARBA00023136"/>
    </source>
</evidence>
<comment type="similarity">
    <text evidence="2">Belongs to the ABC transporter superfamily.</text>
</comment>
<dbReference type="PROSITE" id="PS50893">
    <property type="entry name" value="ABC_TRANSPORTER_2"/>
    <property type="match status" value="1"/>
</dbReference>
<dbReference type="Pfam" id="PF08352">
    <property type="entry name" value="oligo_HPY"/>
    <property type="match status" value="1"/>
</dbReference>
<dbReference type="InterPro" id="IPR013563">
    <property type="entry name" value="Oligopep_ABC_C"/>
</dbReference>
<feature type="region of interest" description="Disordered" evidence="8">
    <location>
        <begin position="1"/>
        <end position="20"/>
    </location>
</feature>
<dbReference type="GO" id="GO:0005524">
    <property type="term" value="F:ATP binding"/>
    <property type="evidence" value="ECO:0007669"/>
    <property type="project" value="UniProtKB-KW"/>
</dbReference>
<evidence type="ECO:0000256" key="8">
    <source>
        <dbReference type="SAM" id="MobiDB-lite"/>
    </source>
</evidence>
<sequence>MTSDGVLTLDGPAPDVAPEPAPLLSVRDLRTHFRTERGLYRAVDGVSFDVRPGRTLGIVGESGCGKSVTSLSIMGLVPEPPGIRAGGEILFEGEDLLKKSRAEMEAIRGDRIAMIFQEPMTSLNPVYRVGDQIVEGLRRHRALGAGAARERAVEMLRLVRIPSPETRVDAYPHEMSGGMRQRVMIAMALACDPRLLIADEPTTALDVTIQAQILDLMGDLQRRLGTAIVLITHDLGVIAETADEVVVMYAGQVVERADVRTLFADAQHPYTLGLLASIPRLDESRSRLQTIEGAVPAPNAMPKGCRFSPRCPLADSRCLREEPPLRDLGPGHQARCWYAPIEEIRA</sequence>
<evidence type="ECO:0000256" key="5">
    <source>
        <dbReference type="ARBA" id="ARBA00022741"/>
    </source>
</evidence>
<dbReference type="InterPro" id="IPR017871">
    <property type="entry name" value="ABC_transporter-like_CS"/>
</dbReference>
<feature type="domain" description="ABC transporter" evidence="9">
    <location>
        <begin position="24"/>
        <end position="275"/>
    </location>
</feature>
<comment type="subcellular location">
    <subcellularLocation>
        <location evidence="1">Cell inner membrane</location>
        <topology evidence="1">Peripheral membrane protein</topology>
    </subcellularLocation>
</comment>
<reference evidence="10 11" key="2">
    <citation type="submission" date="2019-09" db="EMBL/GenBank/DDBJ databases">
        <authorList>
            <person name="Jin C."/>
        </authorList>
    </citation>
    <scope>NUCLEOTIDE SEQUENCE [LARGE SCALE GENOMIC DNA]</scope>
    <source>
        <strain evidence="10 11">BN140002</strain>
    </source>
</reference>
<accession>A0A5B2VEK1</accession>
<dbReference type="InterPro" id="IPR003593">
    <property type="entry name" value="AAA+_ATPase"/>
</dbReference>
<evidence type="ECO:0000256" key="6">
    <source>
        <dbReference type="ARBA" id="ARBA00022840"/>
    </source>
</evidence>
<dbReference type="SUPFAM" id="SSF52540">
    <property type="entry name" value="P-loop containing nucleoside triphosphate hydrolases"/>
    <property type="match status" value="1"/>
</dbReference>
<evidence type="ECO:0000256" key="3">
    <source>
        <dbReference type="ARBA" id="ARBA00022448"/>
    </source>
</evidence>
<keyword evidence="11" id="KW-1185">Reference proteome</keyword>
<dbReference type="InterPro" id="IPR003439">
    <property type="entry name" value="ABC_transporter-like_ATP-bd"/>
</dbReference>
<evidence type="ECO:0000259" key="9">
    <source>
        <dbReference type="PROSITE" id="PS50893"/>
    </source>
</evidence>
<keyword evidence="4" id="KW-1003">Cell membrane</keyword>
<name>A0A5B2VEK1_9HYPH</name>
<dbReference type="GO" id="GO:0016887">
    <property type="term" value="F:ATP hydrolysis activity"/>
    <property type="evidence" value="ECO:0007669"/>
    <property type="project" value="InterPro"/>
</dbReference>
<dbReference type="SMART" id="SM00382">
    <property type="entry name" value="AAA"/>
    <property type="match status" value="1"/>
</dbReference>